<keyword evidence="1" id="KW-0472">Membrane</keyword>
<feature type="transmembrane region" description="Helical" evidence="1">
    <location>
        <begin position="124"/>
        <end position="144"/>
    </location>
</feature>
<dbReference type="PANTHER" id="PTHR12242:SF1">
    <property type="entry name" value="MYND-TYPE DOMAIN-CONTAINING PROTEIN"/>
    <property type="match status" value="1"/>
</dbReference>
<dbReference type="EMBL" id="JAKWBI020000915">
    <property type="protein sequence ID" value="KAJ2892029.1"/>
    <property type="molecule type" value="Genomic_DNA"/>
</dbReference>
<sequence>MNIISKIRESFSLHTDLWDPSNRFETSWCIPPYALAIIRGSFSLYIFTTLLFIIGWECAHDDPNDDTLNGCSGAGDNFSYFTTLTYWGLAFYFAFSAVHTFTYARYGKPLLERWPRALKAMHSCFYTTITTYPFIVTAVYWALLFDGAWFPTEFKAWTNISQHAMNSGFAFFEIAMTRTDVYPWAHIFWLVIVLALYLGLAYVTLATKGFYTYSFLDPEDSDKGQKGVAAYIIGILVGIIVLYHLIKGIIWVRRWLTERVCGFEGRFAKQRSWRRDEELAGSIEMK</sequence>
<dbReference type="Proteomes" id="UP001201980">
    <property type="component" value="Unassembled WGS sequence"/>
</dbReference>
<keyword evidence="1" id="KW-1133">Transmembrane helix</keyword>
<dbReference type="PANTHER" id="PTHR12242">
    <property type="entry name" value="OS02G0130600 PROTEIN-RELATED"/>
    <property type="match status" value="1"/>
</dbReference>
<evidence type="ECO:0000313" key="2">
    <source>
        <dbReference type="EMBL" id="KAJ2892029.1"/>
    </source>
</evidence>
<protein>
    <submittedName>
        <fullName evidence="2">Uncharacterized protein</fullName>
    </submittedName>
</protein>
<feature type="transmembrane region" description="Helical" evidence="1">
    <location>
        <begin position="187"/>
        <end position="207"/>
    </location>
</feature>
<dbReference type="AlphaFoldDB" id="A0AAD5RG51"/>
<keyword evidence="3" id="KW-1185">Reference proteome</keyword>
<keyword evidence="1" id="KW-0812">Transmembrane</keyword>
<gene>
    <name evidence="2" type="ORF">MKZ38_010418</name>
</gene>
<comment type="caution">
    <text evidence="2">The sequence shown here is derived from an EMBL/GenBank/DDBJ whole genome shotgun (WGS) entry which is preliminary data.</text>
</comment>
<name>A0AAD5RG51_9PEZI</name>
<feature type="transmembrane region" description="Helical" evidence="1">
    <location>
        <begin position="227"/>
        <end position="246"/>
    </location>
</feature>
<reference evidence="2" key="1">
    <citation type="submission" date="2022-07" db="EMBL/GenBank/DDBJ databases">
        <title>Draft genome sequence of Zalerion maritima ATCC 34329, a (micro)plastics degrading marine fungus.</title>
        <authorList>
            <person name="Paco A."/>
            <person name="Goncalves M.F.M."/>
            <person name="Rocha-Santos T.A.P."/>
            <person name="Alves A."/>
        </authorList>
    </citation>
    <scope>NUCLEOTIDE SEQUENCE</scope>
    <source>
        <strain evidence="2">ATCC 34329</strain>
    </source>
</reference>
<accession>A0AAD5RG51</accession>
<evidence type="ECO:0000313" key="3">
    <source>
        <dbReference type="Proteomes" id="UP001201980"/>
    </source>
</evidence>
<dbReference type="GO" id="GO:0016020">
    <property type="term" value="C:membrane"/>
    <property type="evidence" value="ECO:0007669"/>
    <property type="project" value="TreeGrafter"/>
</dbReference>
<feature type="transmembrane region" description="Helical" evidence="1">
    <location>
        <begin position="33"/>
        <end position="56"/>
    </location>
</feature>
<organism evidence="2 3">
    <name type="scientific">Zalerion maritima</name>
    <dbReference type="NCBI Taxonomy" id="339359"/>
    <lineage>
        <taxon>Eukaryota</taxon>
        <taxon>Fungi</taxon>
        <taxon>Dikarya</taxon>
        <taxon>Ascomycota</taxon>
        <taxon>Pezizomycotina</taxon>
        <taxon>Sordariomycetes</taxon>
        <taxon>Lulworthiomycetidae</taxon>
        <taxon>Lulworthiales</taxon>
        <taxon>Lulworthiaceae</taxon>
        <taxon>Zalerion</taxon>
    </lineage>
</organism>
<feature type="transmembrane region" description="Helical" evidence="1">
    <location>
        <begin position="84"/>
        <end position="104"/>
    </location>
</feature>
<evidence type="ECO:0000256" key="1">
    <source>
        <dbReference type="SAM" id="Phobius"/>
    </source>
</evidence>
<proteinExistence type="predicted"/>